<comment type="caution">
    <text evidence="1">The sequence shown here is derived from an EMBL/GenBank/DDBJ whole genome shotgun (WGS) entry which is preliminary data.</text>
</comment>
<sequence length="150" mass="16227">MIPSPATVASGKYDEPIRTLIEQGSACTLSDVIAVTGLPRVHARTALERMITLGVVEALTDRRYGKGPVYQRPEGVSPAFKTQVLECFVASEKRTAREIARMLNVDVGAARDALNLLMVEGMVSGEFRGSLGLYSRQCSMRVVQGDVQGI</sequence>
<gene>
    <name evidence="1" type="ORF">J2Y00_002021</name>
</gene>
<dbReference type="GO" id="GO:0003677">
    <property type="term" value="F:DNA binding"/>
    <property type="evidence" value="ECO:0007669"/>
    <property type="project" value="UniProtKB-KW"/>
</dbReference>
<dbReference type="RefSeq" id="WP_309854961.1">
    <property type="nucleotide sequence ID" value="NZ_JAVDQJ010000005.1"/>
</dbReference>
<accession>A0AAE3XEX2</accession>
<protein>
    <submittedName>
        <fullName evidence="1">DNA-binding IclR family transcriptional regulator</fullName>
    </submittedName>
</protein>
<dbReference type="SUPFAM" id="SSF46785">
    <property type="entry name" value="Winged helix' DNA-binding domain"/>
    <property type="match status" value="1"/>
</dbReference>
<dbReference type="InterPro" id="IPR036390">
    <property type="entry name" value="WH_DNA-bd_sf"/>
</dbReference>
<name>A0AAE3XEX2_9DEIO</name>
<dbReference type="EMBL" id="JAVDQK010000004">
    <property type="protein sequence ID" value="MDR6218458.1"/>
    <property type="molecule type" value="Genomic_DNA"/>
</dbReference>
<evidence type="ECO:0000313" key="2">
    <source>
        <dbReference type="Proteomes" id="UP001185331"/>
    </source>
</evidence>
<proteinExistence type="predicted"/>
<keyword evidence="1" id="KW-0238">DNA-binding</keyword>
<dbReference type="AlphaFoldDB" id="A0AAE3XEX2"/>
<evidence type="ECO:0000313" key="1">
    <source>
        <dbReference type="EMBL" id="MDR6218458.1"/>
    </source>
</evidence>
<organism evidence="1 2">
    <name type="scientific">Deinococcus soli</name>
    <name type="common">ex Cha et al. 2016</name>
    <dbReference type="NCBI Taxonomy" id="1309411"/>
    <lineage>
        <taxon>Bacteria</taxon>
        <taxon>Thermotogati</taxon>
        <taxon>Deinococcota</taxon>
        <taxon>Deinococci</taxon>
        <taxon>Deinococcales</taxon>
        <taxon>Deinococcaceae</taxon>
        <taxon>Deinococcus</taxon>
    </lineage>
</organism>
<reference evidence="1" key="1">
    <citation type="submission" date="2023-07" db="EMBL/GenBank/DDBJ databases">
        <title>Sorghum-associated microbial communities from plants grown in Nebraska, USA.</title>
        <authorList>
            <person name="Schachtman D."/>
        </authorList>
    </citation>
    <scope>NUCLEOTIDE SEQUENCE</scope>
    <source>
        <strain evidence="1">BE330</strain>
    </source>
</reference>
<dbReference type="Proteomes" id="UP001185331">
    <property type="component" value="Unassembled WGS sequence"/>
</dbReference>